<dbReference type="PRINTS" id="PR01590">
    <property type="entry name" value="HTHFIS"/>
</dbReference>
<keyword evidence="3" id="KW-0805">Transcription regulation</keyword>
<dbReference type="CDD" id="cd00009">
    <property type="entry name" value="AAA"/>
    <property type="match status" value="1"/>
</dbReference>
<evidence type="ECO:0000256" key="5">
    <source>
        <dbReference type="SAM" id="MobiDB-lite"/>
    </source>
</evidence>
<keyword evidence="8" id="KW-1185">Reference proteome</keyword>
<dbReference type="InterPro" id="IPR025944">
    <property type="entry name" value="Sigma_54_int_dom_CS"/>
</dbReference>
<evidence type="ECO:0000256" key="2">
    <source>
        <dbReference type="ARBA" id="ARBA00022840"/>
    </source>
</evidence>
<dbReference type="InterPro" id="IPR058031">
    <property type="entry name" value="AAA_lid_NorR"/>
</dbReference>
<dbReference type="GO" id="GO:0005524">
    <property type="term" value="F:ATP binding"/>
    <property type="evidence" value="ECO:0007669"/>
    <property type="project" value="UniProtKB-KW"/>
</dbReference>
<dbReference type="RefSeq" id="WP_009180385.1">
    <property type="nucleotide sequence ID" value="NZ_CM001368.1"/>
</dbReference>
<dbReference type="GO" id="GO:0043565">
    <property type="term" value="F:sequence-specific DNA binding"/>
    <property type="evidence" value="ECO:0007669"/>
    <property type="project" value="InterPro"/>
</dbReference>
<dbReference type="Gene3D" id="1.10.8.60">
    <property type="match status" value="1"/>
</dbReference>
<organism evidence="7 8">
    <name type="scientific">Solidesulfovibrio carbinoliphilus subsp. oakridgensis</name>
    <dbReference type="NCBI Taxonomy" id="694327"/>
    <lineage>
        <taxon>Bacteria</taxon>
        <taxon>Pseudomonadati</taxon>
        <taxon>Thermodesulfobacteriota</taxon>
        <taxon>Desulfovibrionia</taxon>
        <taxon>Desulfovibrionales</taxon>
        <taxon>Desulfovibrionaceae</taxon>
        <taxon>Solidesulfovibrio</taxon>
    </lineage>
</organism>
<dbReference type="SUPFAM" id="SSF55781">
    <property type="entry name" value="GAF domain-like"/>
    <property type="match status" value="1"/>
</dbReference>
<dbReference type="STRING" id="694327.DFW101_0955"/>
<evidence type="ECO:0000256" key="3">
    <source>
        <dbReference type="ARBA" id="ARBA00023015"/>
    </source>
</evidence>
<dbReference type="Proteomes" id="UP000004662">
    <property type="component" value="Chromosome"/>
</dbReference>
<keyword evidence="4" id="KW-0804">Transcription</keyword>
<dbReference type="InterPro" id="IPR003593">
    <property type="entry name" value="AAA+_ATPase"/>
</dbReference>
<dbReference type="Gene3D" id="3.40.50.300">
    <property type="entry name" value="P-loop containing nucleotide triphosphate hydrolases"/>
    <property type="match status" value="1"/>
</dbReference>
<dbReference type="SUPFAM" id="SSF46689">
    <property type="entry name" value="Homeodomain-like"/>
    <property type="match status" value="1"/>
</dbReference>
<dbReference type="Pfam" id="PF25601">
    <property type="entry name" value="AAA_lid_14"/>
    <property type="match status" value="1"/>
</dbReference>
<evidence type="ECO:0000256" key="4">
    <source>
        <dbReference type="ARBA" id="ARBA00023163"/>
    </source>
</evidence>
<dbReference type="InterPro" id="IPR025662">
    <property type="entry name" value="Sigma_54_int_dom_ATP-bd_1"/>
</dbReference>
<dbReference type="GO" id="GO:0006355">
    <property type="term" value="P:regulation of DNA-templated transcription"/>
    <property type="evidence" value="ECO:0007669"/>
    <property type="project" value="InterPro"/>
</dbReference>
<feature type="domain" description="Sigma-54 factor interaction" evidence="6">
    <location>
        <begin position="227"/>
        <end position="456"/>
    </location>
</feature>
<evidence type="ECO:0000256" key="1">
    <source>
        <dbReference type="ARBA" id="ARBA00022741"/>
    </source>
</evidence>
<dbReference type="Gene3D" id="3.30.450.40">
    <property type="match status" value="1"/>
</dbReference>
<dbReference type="InterPro" id="IPR009057">
    <property type="entry name" value="Homeodomain-like_sf"/>
</dbReference>
<dbReference type="EMBL" id="CM001368">
    <property type="protein sequence ID" value="EHJ46969.1"/>
    <property type="molecule type" value="Genomic_DNA"/>
</dbReference>
<dbReference type="Gene3D" id="1.10.10.60">
    <property type="entry name" value="Homeodomain-like"/>
    <property type="match status" value="1"/>
</dbReference>
<dbReference type="InterPro" id="IPR002197">
    <property type="entry name" value="HTH_Fis"/>
</dbReference>
<protein>
    <submittedName>
        <fullName evidence="7">Sigma54 specific transcriptional regulator, Fis family</fullName>
    </submittedName>
</protein>
<proteinExistence type="predicted"/>
<dbReference type="PANTHER" id="PTHR32071">
    <property type="entry name" value="TRANSCRIPTIONAL REGULATORY PROTEIN"/>
    <property type="match status" value="1"/>
</dbReference>
<evidence type="ECO:0000313" key="8">
    <source>
        <dbReference type="Proteomes" id="UP000004662"/>
    </source>
</evidence>
<sequence>MIDALTTSFDSAGPAFYGALARIVAATGPGRAVRRGLENALTILVDVLGYRRACLELHDLPQPGARIILSHGKERGLDHLFGPAPLSTGQVIGSRRSMILQDVKDHPDFIGRPPQELATLSYICVPVTVPDPDGQVEDFQPASPSGVVGALSVDLPKAPMVFLEAHREFLAVVGGVIGNAALRLRDELARSRRRPVQAAQSSQTAPAAPAPGEGQELPAATAEVAMPVAVSKSMRLVLRQIAQAADSDAPVLLRGEEGTGKEALALFLHSQSGRRGRPYLRLGCADLPKETALEALFGVQKGEQSKATRSKRGIFELGQGGVVFLDDIEELSLDAQGQVLRVIQEGTVQRIGSDKSVPVEARVVAATTASLEDAMARGEFLEDLYYALGVFALFVPPLRDRVGDILPLAERFLEEYSRRTGKSVRRISTPAIDLLNQYHWPGNVRELANCMDRAATLCDEAVIRTYHLPPTLQTGESSGTEPSLSFGEAVATFEQELLVEALKKARGNMYQAARDLRESYRVVNYKVKKYGIDPKRFTPGRRG</sequence>
<dbReference type="AlphaFoldDB" id="G7Q4A1"/>
<keyword evidence="2" id="KW-0067">ATP-binding</keyword>
<dbReference type="PROSITE" id="PS50045">
    <property type="entry name" value="SIGMA54_INTERACT_4"/>
    <property type="match status" value="1"/>
</dbReference>
<name>G7Q4A1_9BACT</name>
<feature type="compositionally biased region" description="Low complexity" evidence="5">
    <location>
        <begin position="197"/>
        <end position="215"/>
    </location>
</feature>
<dbReference type="PROSITE" id="PS00675">
    <property type="entry name" value="SIGMA54_INTERACT_1"/>
    <property type="match status" value="1"/>
</dbReference>
<gene>
    <name evidence="7" type="ORF">DFW101_0955</name>
</gene>
<dbReference type="OrthoDB" id="9763792at2"/>
<dbReference type="PROSITE" id="PS00688">
    <property type="entry name" value="SIGMA54_INTERACT_3"/>
    <property type="match status" value="1"/>
</dbReference>
<dbReference type="SUPFAM" id="SSF52540">
    <property type="entry name" value="P-loop containing nucleoside triphosphate hydrolases"/>
    <property type="match status" value="1"/>
</dbReference>
<dbReference type="eggNOG" id="COG3829">
    <property type="taxonomic scope" value="Bacteria"/>
</dbReference>
<keyword evidence="1" id="KW-0547">Nucleotide-binding</keyword>
<dbReference type="Pfam" id="PF02954">
    <property type="entry name" value="HTH_8"/>
    <property type="match status" value="1"/>
</dbReference>
<reference evidence="8" key="1">
    <citation type="journal article" date="2015" name="Genome Announc.">
        <title>High-Quality Draft Genome Sequence of Desulfovibrio carbinoliphilus FW-101-2B, an Organic Acid-Oxidizing Sulfate-Reducing Bacterium Isolated from Uranium(VI)-Contaminated Groundwater.</title>
        <authorList>
            <person name="Ramsay B.D."/>
            <person name="Hwang C."/>
            <person name="Woo H.L."/>
            <person name="Carroll S.L."/>
            <person name="Lucas S."/>
            <person name="Han J."/>
            <person name="Lapidus A.L."/>
            <person name="Cheng J.F."/>
            <person name="Goodwin L.A."/>
            <person name="Pitluck S."/>
            <person name="Peters L."/>
            <person name="Chertkov O."/>
            <person name="Held B."/>
            <person name="Detter J.C."/>
            <person name="Han C.S."/>
            <person name="Tapia R."/>
            <person name="Land M.L."/>
            <person name="Hauser L.J."/>
            <person name="Kyrpides N.C."/>
            <person name="Ivanova N.N."/>
            <person name="Mikhailova N."/>
            <person name="Pagani I."/>
            <person name="Woyke T."/>
            <person name="Arkin A.P."/>
            <person name="Dehal P."/>
            <person name="Chivian D."/>
            <person name="Criddle C.S."/>
            <person name="Wu W."/>
            <person name="Chakraborty R."/>
            <person name="Hazen T.C."/>
            <person name="Fields M.W."/>
        </authorList>
    </citation>
    <scope>NUCLEOTIDE SEQUENCE [LARGE SCALE GENOMIC DNA]</scope>
    <source>
        <strain evidence="8">FW-101-2B</strain>
    </source>
</reference>
<feature type="region of interest" description="Disordered" evidence="5">
    <location>
        <begin position="193"/>
        <end position="215"/>
    </location>
</feature>
<evidence type="ECO:0000313" key="7">
    <source>
        <dbReference type="EMBL" id="EHJ46969.1"/>
    </source>
</evidence>
<dbReference type="InterPro" id="IPR029016">
    <property type="entry name" value="GAF-like_dom_sf"/>
</dbReference>
<evidence type="ECO:0000259" key="6">
    <source>
        <dbReference type="PROSITE" id="PS50045"/>
    </source>
</evidence>
<dbReference type="SMART" id="SM00382">
    <property type="entry name" value="AAA"/>
    <property type="match status" value="1"/>
</dbReference>
<dbReference type="HOGENOM" id="CLU_000445_95_2_7"/>
<dbReference type="InterPro" id="IPR027417">
    <property type="entry name" value="P-loop_NTPase"/>
</dbReference>
<dbReference type="InterPro" id="IPR002078">
    <property type="entry name" value="Sigma_54_int"/>
</dbReference>
<dbReference type="Pfam" id="PF00158">
    <property type="entry name" value="Sigma54_activat"/>
    <property type="match status" value="1"/>
</dbReference>
<accession>G7Q4A1</accession>